<protein>
    <recommendedName>
        <fullName evidence="1">Peptidase C14 caspase domain-containing protein</fullName>
    </recommendedName>
</protein>
<accession>A0AAW2YU35</accession>
<dbReference type="Pfam" id="PF00656">
    <property type="entry name" value="Peptidase_C14"/>
    <property type="match status" value="1"/>
</dbReference>
<dbReference type="InterPro" id="IPR011600">
    <property type="entry name" value="Pept_C14_caspase"/>
</dbReference>
<dbReference type="Gene3D" id="3.40.50.1460">
    <property type="match status" value="1"/>
</dbReference>
<evidence type="ECO:0000313" key="2">
    <source>
        <dbReference type="EMBL" id="KAL0480368.1"/>
    </source>
</evidence>
<gene>
    <name evidence="2" type="ORF">AKO1_002818</name>
</gene>
<feature type="domain" description="Peptidase C14 caspase" evidence="1">
    <location>
        <begin position="67"/>
        <end position="247"/>
    </location>
</feature>
<sequence>MSSNTRDEVLDIMKNDVQSPESLKEVLEQLDDGFKLKDVQSLESLRLLNLFWDNVYDSDDEIVHAFEDDAKCISKVFADNFKCTKTDDVNLSTFDFDNTREEMTWIIDDLTFRLPRKELLVIYYSGHGKIHAEDSEFDSELNLVKHGKGKVYEQFSISDFIRKLDEKLDYLEYKGVVLFVLDCCHSAAAARAVPEYQKHFFCSSNKYAVADSLKGKGVFTSAFVKALEELSTRSEVTYSDLVERAQSYYIQNKYGLKVYPLSFSCSKPGSFSMITKSPSTSDLPIPVLDKLHLMIDIHVTSSETLYEIRNFVKKANKNGDDIRYIHAYRSNSTHINMVASLEVCIALMLASPFLIQKVQLYKGAILSSNEKDISKVVNLDGQEDTVVFLKSDETKETPSSTK</sequence>
<dbReference type="AlphaFoldDB" id="A0AAW2YU35"/>
<dbReference type="GO" id="GO:0004197">
    <property type="term" value="F:cysteine-type endopeptidase activity"/>
    <property type="evidence" value="ECO:0007669"/>
    <property type="project" value="InterPro"/>
</dbReference>
<dbReference type="EMBL" id="JAOPGA020000652">
    <property type="protein sequence ID" value="KAL0480368.1"/>
    <property type="molecule type" value="Genomic_DNA"/>
</dbReference>
<evidence type="ECO:0000313" key="3">
    <source>
        <dbReference type="Proteomes" id="UP001431209"/>
    </source>
</evidence>
<keyword evidence="3" id="KW-1185">Reference proteome</keyword>
<organism evidence="2 3">
    <name type="scientific">Acrasis kona</name>
    <dbReference type="NCBI Taxonomy" id="1008807"/>
    <lineage>
        <taxon>Eukaryota</taxon>
        <taxon>Discoba</taxon>
        <taxon>Heterolobosea</taxon>
        <taxon>Tetramitia</taxon>
        <taxon>Eutetramitia</taxon>
        <taxon>Acrasidae</taxon>
        <taxon>Acrasis</taxon>
    </lineage>
</organism>
<comment type="caution">
    <text evidence="2">The sequence shown here is derived from an EMBL/GenBank/DDBJ whole genome shotgun (WGS) entry which is preliminary data.</text>
</comment>
<dbReference type="Proteomes" id="UP001431209">
    <property type="component" value="Unassembled WGS sequence"/>
</dbReference>
<proteinExistence type="predicted"/>
<reference evidence="2 3" key="1">
    <citation type="submission" date="2024-03" db="EMBL/GenBank/DDBJ databases">
        <title>The Acrasis kona genome and developmental transcriptomes reveal deep origins of eukaryotic multicellular pathways.</title>
        <authorList>
            <person name="Sheikh S."/>
            <person name="Fu C.-J."/>
            <person name="Brown M.W."/>
            <person name="Baldauf S.L."/>
        </authorList>
    </citation>
    <scope>NUCLEOTIDE SEQUENCE [LARGE SCALE GENOMIC DNA]</scope>
    <source>
        <strain evidence="2 3">ATCC MYA-3509</strain>
    </source>
</reference>
<dbReference type="GO" id="GO:0006508">
    <property type="term" value="P:proteolysis"/>
    <property type="evidence" value="ECO:0007669"/>
    <property type="project" value="InterPro"/>
</dbReference>
<name>A0AAW2YU35_9EUKA</name>
<evidence type="ECO:0000259" key="1">
    <source>
        <dbReference type="Pfam" id="PF00656"/>
    </source>
</evidence>